<evidence type="ECO:0000313" key="4">
    <source>
        <dbReference type="Proteomes" id="UP000274922"/>
    </source>
</evidence>
<dbReference type="SUPFAM" id="SSF47473">
    <property type="entry name" value="EF-hand"/>
    <property type="match status" value="1"/>
</dbReference>
<dbReference type="EMBL" id="ML014135">
    <property type="protein sequence ID" value="RKP02774.1"/>
    <property type="molecule type" value="Genomic_DNA"/>
</dbReference>
<name>A0A4P9XBH4_9FUNG</name>
<dbReference type="Proteomes" id="UP000274922">
    <property type="component" value="Unassembled WGS sequence"/>
</dbReference>
<accession>A0A4P9XBH4</accession>
<organism evidence="3 4">
    <name type="scientific">Caulochytrium protostelioides</name>
    <dbReference type="NCBI Taxonomy" id="1555241"/>
    <lineage>
        <taxon>Eukaryota</taxon>
        <taxon>Fungi</taxon>
        <taxon>Fungi incertae sedis</taxon>
        <taxon>Chytridiomycota</taxon>
        <taxon>Chytridiomycota incertae sedis</taxon>
        <taxon>Chytridiomycetes</taxon>
        <taxon>Caulochytriales</taxon>
        <taxon>Caulochytriaceae</taxon>
        <taxon>Caulochytrium</taxon>
    </lineage>
</organism>
<evidence type="ECO:0000256" key="1">
    <source>
        <dbReference type="ARBA" id="ARBA00022837"/>
    </source>
</evidence>
<feature type="domain" description="EF-hand" evidence="2">
    <location>
        <begin position="2"/>
        <end position="73"/>
    </location>
</feature>
<evidence type="ECO:0000259" key="2">
    <source>
        <dbReference type="Pfam" id="PF13499"/>
    </source>
</evidence>
<dbReference type="Pfam" id="PF13499">
    <property type="entry name" value="EF-hand_7"/>
    <property type="match status" value="1"/>
</dbReference>
<dbReference type="OrthoDB" id="289247at2759"/>
<dbReference type="PROSITE" id="PS00018">
    <property type="entry name" value="EF_HAND_1"/>
    <property type="match status" value="2"/>
</dbReference>
<keyword evidence="1" id="KW-0106">Calcium</keyword>
<protein>
    <recommendedName>
        <fullName evidence="2">EF-hand domain-containing protein</fullName>
    </recommendedName>
</protein>
<dbReference type="Gene3D" id="1.10.238.10">
    <property type="entry name" value="EF-hand"/>
    <property type="match status" value="1"/>
</dbReference>
<evidence type="ECO:0000313" key="3">
    <source>
        <dbReference type="EMBL" id="RKP02774.1"/>
    </source>
</evidence>
<dbReference type="AlphaFoldDB" id="A0A4P9XBH4"/>
<feature type="non-terminal residue" evidence="3">
    <location>
        <position position="1"/>
    </location>
</feature>
<keyword evidence="4" id="KW-1185">Reference proteome</keyword>
<reference evidence="4" key="1">
    <citation type="journal article" date="2018" name="Nat. Microbiol.">
        <title>Leveraging single-cell genomics to expand the fungal tree of life.</title>
        <authorList>
            <person name="Ahrendt S.R."/>
            <person name="Quandt C.A."/>
            <person name="Ciobanu D."/>
            <person name="Clum A."/>
            <person name="Salamov A."/>
            <person name="Andreopoulos B."/>
            <person name="Cheng J.F."/>
            <person name="Woyke T."/>
            <person name="Pelin A."/>
            <person name="Henrissat B."/>
            <person name="Reynolds N.K."/>
            <person name="Benny G.L."/>
            <person name="Smith M.E."/>
            <person name="James T.Y."/>
            <person name="Grigoriev I.V."/>
        </authorList>
    </citation>
    <scope>NUCLEOTIDE SEQUENCE [LARGE SCALE GENOMIC DNA]</scope>
    <source>
        <strain evidence="4">ATCC 52028</strain>
    </source>
</reference>
<proteinExistence type="predicted"/>
<dbReference type="GO" id="GO:0005509">
    <property type="term" value="F:calcium ion binding"/>
    <property type="evidence" value="ECO:0007669"/>
    <property type="project" value="InterPro"/>
</dbReference>
<dbReference type="InterPro" id="IPR002048">
    <property type="entry name" value="EF_hand_dom"/>
</dbReference>
<dbReference type="InterPro" id="IPR018247">
    <property type="entry name" value="EF_Hand_1_Ca_BS"/>
</dbReference>
<sequence>LFDYFALNDHDMDGFLDGHELFMSFMADANAGVHAAALPDRLSLADLRAVVAEVMDEDDRDGDGRISWEEYLASQWYHGQ</sequence>
<gene>
    <name evidence="3" type="ORF">CXG81DRAFT_5565</name>
</gene>
<feature type="non-terminal residue" evidence="3">
    <location>
        <position position="80"/>
    </location>
</feature>
<dbReference type="InterPro" id="IPR011992">
    <property type="entry name" value="EF-hand-dom_pair"/>
</dbReference>